<name>A0ABM8SPX8_9BURK</name>
<feature type="signal peptide" evidence="7">
    <location>
        <begin position="1"/>
        <end position="20"/>
    </location>
</feature>
<feature type="domain" description="PLD phosphodiesterase" evidence="8">
    <location>
        <begin position="117"/>
        <end position="139"/>
    </location>
</feature>
<proteinExistence type="inferred from homology"/>
<evidence type="ECO:0000256" key="3">
    <source>
        <dbReference type="ARBA" id="ARBA00012027"/>
    </source>
</evidence>
<sequence length="178" mass="19382">MNKKIIAVLVFSLASSVAFATQPLPANASFDAGFSPDGSALDVVVKGINNARVSILVAAYTFTSKPVATALLAAYRRGVKVAVVADSEQNSKSYSSVRFLANQGVPVRLNDRYQDEHNKFMVIDGQHLETGSFNYSAAAARKNAENAVLLWNVQPLAQQYASEWQRLWQEGVDLKPAY</sequence>
<evidence type="ECO:0000256" key="4">
    <source>
        <dbReference type="ARBA" id="ARBA00022801"/>
    </source>
</evidence>
<dbReference type="PROSITE" id="PS50035">
    <property type="entry name" value="PLD"/>
    <property type="match status" value="1"/>
</dbReference>
<evidence type="ECO:0000256" key="7">
    <source>
        <dbReference type="SAM" id="SignalP"/>
    </source>
</evidence>
<keyword evidence="4" id="KW-0378">Hydrolase</keyword>
<dbReference type="EC" id="3.1.4.4" evidence="3"/>
<dbReference type="InterPro" id="IPR025202">
    <property type="entry name" value="PLD-like_dom"/>
</dbReference>
<dbReference type="Gene3D" id="3.30.870.10">
    <property type="entry name" value="Endonuclease Chain A"/>
    <property type="match status" value="1"/>
</dbReference>
<evidence type="ECO:0000313" key="9">
    <source>
        <dbReference type="EMBL" id="CAE6824177.1"/>
    </source>
</evidence>
<dbReference type="CDD" id="cd09170">
    <property type="entry name" value="PLDc_Nuc"/>
    <property type="match status" value="1"/>
</dbReference>
<feature type="chain" id="PRO_5046812150" description="phospholipase D" evidence="7">
    <location>
        <begin position="21"/>
        <end position="178"/>
    </location>
</feature>
<accession>A0ABM8SPX8</accession>
<dbReference type="SUPFAM" id="SSF56024">
    <property type="entry name" value="Phospholipase D/nuclease"/>
    <property type="match status" value="1"/>
</dbReference>
<dbReference type="Proteomes" id="UP000674425">
    <property type="component" value="Unassembled WGS sequence"/>
</dbReference>
<evidence type="ECO:0000256" key="2">
    <source>
        <dbReference type="ARBA" id="ARBA00008664"/>
    </source>
</evidence>
<keyword evidence="5" id="KW-0442">Lipid degradation</keyword>
<keyword evidence="10" id="KW-1185">Reference proteome</keyword>
<dbReference type="Pfam" id="PF13091">
    <property type="entry name" value="PLDc_2"/>
    <property type="match status" value="1"/>
</dbReference>
<dbReference type="EMBL" id="CAJNAU010000076">
    <property type="protein sequence ID" value="CAE6824177.1"/>
    <property type="molecule type" value="Genomic_DNA"/>
</dbReference>
<gene>
    <name evidence="9" type="ORF">R69658_05992</name>
</gene>
<dbReference type="PANTHER" id="PTHR43856">
    <property type="entry name" value="CARDIOLIPIN HYDROLASE"/>
    <property type="match status" value="1"/>
</dbReference>
<protein>
    <recommendedName>
        <fullName evidence="3">phospholipase D</fullName>
        <ecNumber evidence="3">3.1.4.4</ecNumber>
    </recommendedName>
</protein>
<comment type="similarity">
    <text evidence="2">Belongs to the phospholipase D family.</text>
</comment>
<dbReference type="PANTHER" id="PTHR43856:SF1">
    <property type="entry name" value="MITOCHONDRIAL CARDIOLIPIN HYDROLASE"/>
    <property type="match status" value="1"/>
</dbReference>
<evidence type="ECO:0000313" key="10">
    <source>
        <dbReference type="Proteomes" id="UP000674425"/>
    </source>
</evidence>
<organism evidence="9 10">
    <name type="scientific">Paraburkholderia aspalathi</name>
    <dbReference type="NCBI Taxonomy" id="1324617"/>
    <lineage>
        <taxon>Bacteria</taxon>
        <taxon>Pseudomonadati</taxon>
        <taxon>Pseudomonadota</taxon>
        <taxon>Betaproteobacteria</taxon>
        <taxon>Burkholderiales</taxon>
        <taxon>Burkholderiaceae</taxon>
        <taxon>Paraburkholderia</taxon>
    </lineage>
</organism>
<keyword evidence="6" id="KW-0443">Lipid metabolism</keyword>
<evidence type="ECO:0000256" key="5">
    <source>
        <dbReference type="ARBA" id="ARBA00022963"/>
    </source>
</evidence>
<evidence type="ECO:0000256" key="6">
    <source>
        <dbReference type="ARBA" id="ARBA00023098"/>
    </source>
</evidence>
<dbReference type="InterPro" id="IPR001736">
    <property type="entry name" value="PLipase_D/transphosphatidylase"/>
</dbReference>
<evidence type="ECO:0000259" key="8">
    <source>
        <dbReference type="PROSITE" id="PS50035"/>
    </source>
</evidence>
<dbReference type="RefSeq" id="WP_200621227.1">
    <property type="nucleotide sequence ID" value="NZ_CAJNAU010000076.1"/>
</dbReference>
<dbReference type="InterPro" id="IPR051406">
    <property type="entry name" value="PLD_domain"/>
</dbReference>
<comment type="caution">
    <text evidence="9">The sequence shown here is derived from an EMBL/GenBank/DDBJ whole genome shotgun (WGS) entry which is preliminary data.</text>
</comment>
<keyword evidence="7" id="KW-0732">Signal</keyword>
<evidence type="ECO:0000256" key="1">
    <source>
        <dbReference type="ARBA" id="ARBA00000798"/>
    </source>
</evidence>
<comment type="catalytic activity">
    <reaction evidence="1">
        <text>a 1,2-diacyl-sn-glycero-3-phosphocholine + H2O = a 1,2-diacyl-sn-glycero-3-phosphate + choline + H(+)</text>
        <dbReference type="Rhea" id="RHEA:14445"/>
        <dbReference type="ChEBI" id="CHEBI:15354"/>
        <dbReference type="ChEBI" id="CHEBI:15377"/>
        <dbReference type="ChEBI" id="CHEBI:15378"/>
        <dbReference type="ChEBI" id="CHEBI:57643"/>
        <dbReference type="ChEBI" id="CHEBI:58608"/>
        <dbReference type="EC" id="3.1.4.4"/>
    </reaction>
</comment>
<reference evidence="9 10" key="1">
    <citation type="submission" date="2021-02" db="EMBL/GenBank/DDBJ databases">
        <authorList>
            <person name="Vanwijnsberghe S."/>
        </authorList>
    </citation>
    <scope>NUCLEOTIDE SEQUENCE [LARGE SCALE GENOMIC DNA]</scope>
    <source>
        <strain evidence="9 10">R-69658</strain>
    </source>
</reference>